<dbReference type="InterPro" id="IPR002347">
    <property type="entry name" value="SDR_fam"/>
</dbReference>
<accession>A0A645G033</accession>
<dbReference type="EC" id="1.1.1.47" evidence="3"/>
<name>A0A645G033_9ZZZZ</name>
<organism evidence="3">
    <name type="scientific">bioreactor metagenome</name>
    <dbReference type="NCBI Taxonomy" id="1076179"/>
    <lineage>
        <taxon>unclassified sequences</taxon>
        <taxon>metagenomes</taxon>
        <taxon>ecological metagenomes</taxon>
    </lineage>
</organism>
<dbReference type="EMBL" id="VSSQ01067657">
    <property type="protein sequence ID" value="MPN20005.1"/>
    <property type="molecule type" value="Genomic_DNA"/>
</dbReference>
<dbReference type="PANTHER" id="PTHR43639:SF1">
    <property type="entry name" value="SHORT-CHAIN DEHYDROGENASE_REDUCTASE FAMILY PROTEIN"/>
    <property type="match status" value="1"/>
</dbReference>
<dbReference type="Gene3D" id="3.40.50.720">
    <property type="entry name" value="NAD(P)-binding Rossmann-like Domain"/>
    <property type="match status" value="1"/>
</dbReference>
<evidence type="ECO:0000256" key="2">
    <source>
        <dbReference type="ARBA" id="ARBA00023002"/>
    </source>
</evidence>
<dbReference type="PRINTS" id="PR00080">
    <property type="entry name" value="SDRFAMILY"/>
</dbReference>
<evidence type="ECO:0000313" key="3">
    <source>
        <dbReference type="EMBL" id="MPN20005.1"/>
    </source>
</evidence>
<gene>
    <name evidence="3" type="ORF">SDC9_167381</name>
</gene>
<dbReference type="PRINTS" id="PR00081">
    <property type="entry name" value="GDHRDH"/>
</dbReference>
<reference evidence="3" key="1">
    <citation type="submission" date="2019-08" db="EMBL/GenBank/DDBJ databases">
        <authorList>
            <person name="Kucharzyk K."/>
            <person name="Murdoch R.W."/>
            <person name="Higgins S."/>
            <person name="Loffler F."/>
        </authorList>
    </citation>
    <scope>NUCLEOTIDE SEQUENCE</scope>
</reference>
<dbReference type="PANTHER" id="PTHR43639">
    <property type="entry name" value="OXIDOREDUCTASE, SHORT-CHAIN DEHYDROGENASE/REDUCTASE FAMILY (AFU_ORTHOLOGUE AFUA_5G02870)"/>
    <property type="match status" value="1"/>
</dbReference>
<dbReference type="Pfam" id="PF13561">
    <property type="entry name" value="adh_short_C2"/>
    <property type="match status" value="1"/>
</dbReference>
<keyword evidence="2 3" id="KW-0560">Oxidoreductase</keyword>
<comment type="caution">
    <text evidence="3">The sequence shown here is derived from an EMBL/GenBank/DDBJ whole genome shotgun (WGS) entry which is preliminary data.</text>
</comment>
<dbReference type="InterPro" id="IPR036291">
    <property type="entry name" value="NAD(P)-bd_dom_sf"/>
</dbReference>
<dbReference type="SUPFAM" id="SSF51735">
    <property type="entry name" value="NAD(P)-binding Rossmann-fold domains"/>
    <property type="match status" value="1"/>
</dbReference>
<dbReference type="GO" id="GO:0047936">
    <property type="term" value="F:glucose 1-dehydrogenase [NAD(P)+] activity"/>
    <property type="evidence" value="ECO:0007669"/>
    <property type="project" value="UniProtKB-EC"/>
</dbReference>
<proteinExistence type="inferred from homology"/>
<protein>
    <submittedName>
        <fullName evidence="3">Glucose 1-dehydrogenase</fullName>
        <ecNumber evidence="3">1.1.1.47</ecNumber>
    </submittedName>
</protein>
<comment type="similarity">
    <text evidence="1">Belongs to the short-chain dehydrogenases/reductases (SDR) family.</text>
</comment>
<evidence type="ECO:0000256" key="1">
    <source>
        <dbReference type="ARBA" id="ARBA00006484"/>
    </source>
</evidence>
<dbReference type="AlphaFoldDB" id="A0A645G033"/>
<sequence length="220" mass="23735">MHLAHQGFRVVVHYHTSEQEAKRLQTELESEGLSLKLVRGDLAASSDLHLLFNRAVEAFGQVDHLINNASFFPTQTIEETDLASFEQLMAVHHTAPFFLSQALYSHLLSRSAKGSVINLLDTKLSNPTASRPAYYCAKGALSAQTKALAVALGPVVRVNAISPGAVLSNGEDAYFRKMAEILPLRSTGSAQDICEAVSYLLGASFVTGVDLPVDGGQRLL</sequence>